<evidence type="ECO:0000256" key="1">
    <source>
        <dbReference type="SAM" id="MobiDB-lite"/>
    </source>
</evidence>
<dbReference type="InterPro" id="IPR057746">
    <property type="entry name" value="CpnT-like_N"/>
</dbReference>
<proteinExistence type="predicted"/>
<feature type="domain" description="Outer membrane channel protein CpnT-like N-terminal" evidence="2">
    <location>
        <begin position="17"/>
        <end position="145"/>
    </location>
</feature>
<feature type="region of interest" description="Disordered" evidence="1">
    <location>
        <begin position="310"/>
        <end position="333"/>
    </location>
</feature>
<dbReference type="Pfam" id="PF25547">
    <property type="entry name" value="WXG100_2"/>
    <property type="match status" value="1"/>
</dbReference>
<dbReference type="Pfam" id="PF14440">
    <property type="entry name" value="XOO_2897-deam"/>
    <property type="match status" value="1"/>
</dbReference>
<protein>
    <recommendedName>
        <fullName evidence="2">Outer membrane channel protein CpnT-like N-terminal domain-containing protein</fullName>
    </recommendedName>
</protein>
<dbReference type="AlphaFoldDB" id="A0A7W0DSW8"/>
<name>A0A7W0DSW8_9ACTN</name>
<gene>
    <name evidence="3" type="ORF">H1D24_31430</name>
</gene>
<sequence>MGVTLPGYLDEALELIGVSWPNVDEDDYREMATAMREFADDIDDGASEAHKALTDLIGSNEGLAIQALEKHWGKVKDTHLQNLAEAGRMTATALDGVARLIEGAKLAAIAQLGILAAEIAAAIAASPVTLGLSTLGGLAATQVTRVAVKKIFKEVCEQVAEEIVNVAMGPVYEALGSMVGDLVVQLGGNALGVQEGVDLGRTAKAGQEGLAQGVDAAKTTMRLNSAGGGDDGGEVGGGKFSFDPDSFDRADSGLKNAGGKVRDKAGGKLSRAKSTHGRTKGRDEIADAANAGIQTVLDGIEDAAKTAAKHLDDSMTRGMKKMGQNYRDSDGRSARDLEGLHKAHSLGELAKFGDKTPVYLVDKSGKVSLLQSDGKKVEVDPGSLDPKKDSALSRLLSDENPMPDGKREAVPLDRDTASAEGPRKNSTPIVAGSTDLSRATQLARHSDGYYKGKNYAAFRVGEGDNSFILVGRVDGPHSERIVGVPLKNSGMADLVTDAYSERAPCRTPKYFCGEWMEQHFPNANMSHSFEYGEHATWDDEKDRKAALLESQRQGNREMGKYVSALGRLAH</sequence>
<feature type="region of interest" description="Disordered" evidence="1">
    <location>
        <begin position="251"/>
        <end position="281"/>
    </location>
</feature>
<reference evidence="3 4" key="1">
    <citation type="submission" date="2020-07" db="EMBL/GenBank/DDBJ databases">
        <title>Streptomyces isolated from Indian soil.</title>
        <authorList>
            <person name="Mandal S."/>
            <person name="Maiti P.K."/>
        </authorList>
    </citation>
    <scope>NUCLEOTIDE SEQUENCE [LARGE SCALE GENOMIC DNA]</scope>
    <source>
        <strain evidence="3 4">PSKA28</strain>
    </source>
</reference>
<accession>A0A7W0DSW8</accession>
<evidence type="ECO:0000313" key="4">
    <source>
        <dbReference type="Proteomes" id="UP000545761"/>
    </source>
</evidence>
<organism evidence="3 4">
    <name type="scientific">Streptomyces himalayensis subsp. himalayensis</name>
    <dbReference type="NCBI Taxonomy" id="2756131"/>
    <lineage>
        <taxon>Bacteria</taxon>
        <taxon>Bacillati</taxon>
        <taxon>Actinomycetota</taxon>
        <taxon>Actinomycetes</taxon>
        <taxon>Kitasatosporales</taxon>
        <taxon>Streptomycetaceae</taxon>
        <taxon>Streptomyces</taxon>
        <taxon>Streptomyces himalayensis</taxon>
    </lineage>
</organism>
<feature type="compositionally biased region" description="Basic residues" evidence="1">
    <location>
        <begin position="270"/>
        <end position="279"/>
    </location>
</feature>
<dbReference type="RefSeq" id="WP_181661115.1">
    <property type="nucleotide sequence ID" value="NZ_JACEHE010000025.1"/>
</dbReference>
<feature type="compositionally biased region" description="Basic and acidic residues" evidence="1">
    <location>
        <begin position="404"/>
        <end position="423"/>
    </location>
</feature>
<evidence type="ECO:0000313" key="3">
    <source>
        <dbReference type="EMBL" id="MBA2950188.1"/>
    </source>
</evidence>
<feature type="region of interest" description="Disordered" evidence="1">
    <location>
        <begin position="372"/>
        <end position="431"/>
    </location>
</feature>
<evidence type="ECO:0000259" key="2">
    <source>
        <dbReference type="Pfam" id="PF25547"/>
    </source>
</evidence>
<feature type="compositionally biased region" description="Basic and acidic residues" evidence="1">
    <location>
        <begin position="373"/>
        <end position="391"/>
    </location>
</feature>
<dbReference type="Proteomes" id="UP000545761">
    <property type="component" value="Unassembled WGS sequence"/>
</dbReference>
<dbReference type="InterPro" id="IPR032722">
    <property type="entry name" value="Deaminase_XOO_2897"/>
</dbReference>
<dbReference type="EMBL" id="JACEHE010000025">
    <property type="protein sequence ID" value="MBA2950188.1"/>
    <property type="molecule type" value="Genomic_DNA"/>
</dbReference>
<comment type="caution">
    <text evidence="3">The sequence shown here is derived from an EMBL/GenBank/DDBJ whole genome shotgun (WGS) entry which is preliminary data.</text>
</comment>